<organism evidence="3 4">
    <name type="scientific">Streptomyces evansiae</name>
    <dbReference type="NCBI Taxonomy" id="3075535"/>
    <lineage>
        <taxon>Bacteria</taxon>
        <taxon>Bacillati</taxon>
        <taxon>Actinomycetota</taxon>
        <taxon>Actinomycetes</taxon>
        <taxon>Kitasatosporales</taxon>
        <taxon>Streptomycetaceae</taxon>
        <taxon>Streptomyces</taxon>
    </lineage>
</organism>
<dbReference type="AlphaFoldDB" id="A0ABD5E4E2"/>
<evidence type="ECO:0000313" key="3">
    <source>
        <dbReference type="EMBL" id="MDT0416314.1"/>
    </source>
</evidence>
<accession>A0ABD5E4E2</accession>
<dbReference type="RefSeq" id="WP_007826772.1">
    <property type="nucleotide sequence ID" value="NZ_JAVRER010000015.1"/>
</dbReference>
<dbReference type="Proteomes" id="UP001183607">
    <property type="component" value="Unassembled WGS sequence"/>
</dbReference>
<protein>
    <submittedName>
        <fullName evidence="3">Uncharacterized protein</fullName>
    </submittedName>
</protein>
<evidence type="ECO:0000313" key="4">
    <source>
        <dbReference type="Proteomes" id="UP001183607"/>
    </source>
</evidence>
<dbReference type="EMBL" id="JAVRER010000015">
    <property type="protein sequence ID" value="MDT0416314.1"/>
    <property type="molecule type" value="Genomic_DNA"/>
</dbReference>
<evidence type="ECO:0000256" key="1">
    <source>
        <dbReference type="SAM" id="MobiDB-lite"/>
    </source>
</evidence>
<evidence type="ECO:0000256" key="2">
    <source>
        <dbReference type="SAM" id="Phobius"/>
    </source>
</evidence>
<feature type="region of interest" description="Disordered" evidence="1">
    <location>
        <begin position="156"/>
        <end position="180"/>
    </location>
</feature>
<gene>
    <name evidence="3" type="ORF">RM574_12520</name>
</gene>
<sequence>MEAETVIAVAATVVAVGSLWVSWTQTAATREHNRLSVRPVLQFRRFRDSGEDHAGIRLSNAGLGPAVITRCEVRIDGEDFGGWSRRAGARVSELSGRAPLLYSLHPGTVLLAGERVFPSRLVPFDREADAEYWRIVDERLDMVVHYESVYGGEGLTAHLRPNAPPPRGEPPAPGTSAPGP</sequence>
<feature type="transmembrane region" description="Helical" evidence="2">
    <location>
        <begin position="6"/>
        <end position="24"/>
    </location>
</feature>
<feature type="compositionally biased region" description="Pro residues" evidence="1">
    <location>
        <begin position="162"/>
        <end position="180"/>
    </location>
</feature>
<name>A0ABD5E4E2_9ACTN</name>
<comment type="caution">
    <text evidence="3">The sequence shown here is derived from an EMBL/GenBank/DDBJ whole genome shotgun (WGS) entry which is preliminary data.</text>
</comment>
<reference evidence="4" key="1">
    <citation type="submission" date="2023-07" db="EMBL/GenBank/DDBJ databases">
        <title>30 novel species of actinomycetes from the DSMZ collection.</title>
        <authorList>
            <person name="Nouioui I."/>
        </authorList>
    </citation>
    <scope>NUCLEOTIDE SEQUENCE [LARGE SCALE GENOMIC DNA]</scope>
    <source>
        <strain evidence="4">DSM 41982</strain>
    </source>
</reference>
<keyword evidence="2" id="KW-0472">Membrane</keyword>
<keyword evidence="2" id="KW-0812">Transmembrane</keyword>
<proteinExistence type="predicted"/>
<keyword evidence="2" id="KW-1133">Transmembrane helix</keyword>